<gene>
    <name evidence="1" type="ORF">QV13_26915</name>
</gene>
<organism evidence="1 2">
    <name type="scientific">Mesorhizobium hungaricum</name>
    <dbReference type="NCBI Taxonomy" id="1566387"/>
    <lineage>
        <taxon>Bacteria</taxon>
        <taxon>Pseudomonadati</taxon>
        <taxon>Pseudomonadota</taxon>
        <taxon>Alphaproteobacteria</taxon>
        <taxon>Hyphomicrobiales</taxon>
        <taxon>Phyllobacteriaceae</taxon>
        <taxon>Mesorhizobium</taxon>
    </lineage>
</organism>
<name>A0A1C2DEH3_9HYPH</name>
<protein>
    <submittedName>
        <fullName evidence="1">Uncharacterized protein</fullName>
    </submittedName>
</protein>
<accession>A0A1C2DEH3</accession>
<proteinExistence type="predicted"/>
<dbReference type="EMBL" id="MDEO01000036">
    <property type="protein sequence ID" value="OCX13162.1"/>
    <property type="molecule type" value="Genomic_DNA"/>
</dbReference>
<dbReference type="Proteomes" id="UP000094412">
    <property type="component" value="Unassembled WGS sequence"/>
</dbReference>
<reference evidence="1 2" key="1">
    <citation type="submission" date="2016-08" db="EMBL/GenBank/DDBJ databases">
        <title>Whole genome sequence of Mesorhizobium sp. strain UASWS1009 isolated from industrial sewage.</title>
        <authorList>
            <person name="Crovadore J."/>
            <person name="Calmin G."/>
            <person name="Chablais R."/>
            <person name="Cochard B."/>
            <person name="Lefort F."/>
        </authorList>
    </citation>
    <scope>NUCLEOTIDE SEQUENCE [LARGE SCALE GENOMIC DNA]</scope>
    <source>
        <strain evidence="1 2">UASWS1009</strain>
    </source>
</reference>
<keyword evidence="2" id="KW-1185">Reference proteome</keyword>
<evidence type="ECO:0000313" key="1">
    <source>
        <dbReference type="EMBL" id="OCX13162.1"/>
    </source>
</evidence>
<dbReference type="AlphaFoldDB" id="A0A1C2DEH3"/>
<dbReference type="OrthoDB" id="8450901at2"/>
<sequence>MRMPRKASPDQGDLFFSPVYPSRVADQSIDLTGFRGKLKRGMSRALKDCAHERPEVAMRIATALGQDSFSLATLNAYTAESNETHDISLVRFKAFVRATRATWLWDLVVADDGLTMLIGDEARLAEIARVQQERAALDDKLKELKAKPVHILRRDRA</sequence>
<evidence type="ECO:0000313" key="2">
    <source>
        <dbReference type="Proteomes" id="UP000094412"/>
    </source>
</evidence>
<dbReference type="STRING" id="1566387.QV13_26915"/>
<comment type="caution">
    <text evidence="1">The sequence shown here is derived from an EMBL/GenBank/DDBJ whole genome shotgun (WGS) entry which is preliminary data.</text>
</comment>